<dbReference type="Proteomes" id="UP000694941">
    <property type="component" value="Unplaced"/>
</dbReference>
<dbReference type="RefSeq" id="XP_022242075.1">
    <property type="nucleotide sequence ID" value="XM_022386367.1"/>
</dbReference>
<name>A0ABM1B4Z4_LIMPO</name>
<evidence type="ECO:0000313" key="3">
    <source>
        <dbReference type="RefSeq" id="XP_013774931.1"/>
    </source>
</evidence>
<dbReference type="RefSeq" id="XP_022242077.1">
    <property type="nucleotide sequence ID" value="XM_022386369.1"/>
</dbReference>
<evidence type="ECO:0000313" key="6">
    <source>
        <dbReference type="RefSeq" id="XP_022242077.1"/>
    </source>
</evidence>
<organism evidence="2 3">
    <name type="scientific">Limulus polyphemus</name>
    <name type="common">Atlantic horseshoe crab</name>
    <dbReference type="NCBI Taxonomy" id="6850"/>
    <lineage>
        <taxon>Eukaryota</taxon>
        <taxon>Metazoa</taxon>
        <taxon>Ecdysozoa</taxon>
        <taxon>Arthropoda</taxon>
        <taxon>Chelicerata</taxon>
        <taxon>Merostomata</taxon>
        <taxon>Xiphosura</taxon>
        <taxon>Limulidae</taxon>
        <taxon>Limulus</taxon>
    </lineage>
</organism>
<keyword evidence="2" id="KW-1185">Reference proteome</keyword>
<protein>
    <submittedName>
        <fullName evidence="3 4">MRN complex-interacting protein-like</fullName>
    </submittedName>
</protein>
<dbReference type="Pfam" id="PF15749">
    <property type="entry name" value="MRNIP"/>
    <property type="match status" value="1"/>
</dbReference>
<dbReference type="InterPro" id="IPR049472">
    <property type="entry name" value="MRNIP_N"/>
</dbReference>
<sequence length="196" mass="22459">MPQEFQVLRCFNCETFQVHLVKKSFKWNCKMCGEKQSIKQVYGKGSGFDCRKHVQKLNSLKGQLLEETKELLHLTEANSEDSELHDEKQLRANSCSGQSQKSKWAMFLDDCTQENSSVGDNTETFKCVMHQKKDVLLEKKSAINTDSCHVITKRWNEESVFNPAKKMKLSKTSSSEITNVLSLIQDDDVHFPAHPI</sequence>
<evidence type="ECO:0000259" key="1">
    <source>
        <dbReference type="Pfam" id="PF15749"/>
    </source>
</evidence>
<proteinExistence type="predicted"/>
<dbReference type="PANTHER" id="PTHR15863:SF2">
    <property type="entry name" value="MRN COMPLEX-INTERACTING PROTEIN"/>
    <property type="match status" value="1"/>
</dbReference>
<dbReference type="PANTHER" id="PTHR15863">
    <property type="entry name" value="MRN COMPLEX-INTERACTING PROTEIN"/>
    <property type="match status" value="1"/>
</dbReference>
<evidence type="ECO:0000313" key="4">
    <source>
        <dbReference type="RefSeq" id="XP_022242075.1"/>
    </source>
</evidence>
<feature type="domain" description="MRN complex-interacting protein N-terminal" evidence="1">
    <location>
        <begin position="7"/>
        <end position="107"/>
    </location>
</feature>
<evidence type="ECO:0000313" key="7">
    <source>
        <dbReference type="RefSeq" id="XP_022242078.1"/>
    </source>
</evidence>
<dbReference type="RefSeq" id="XP_022242078.1">
    <property type="nucleotide sequence ID" value="XM_022386370.1"/>
</dbReference>
<dbReference type="GeneID" id="106459814"/>
<gene>
    <name evidence="3 4 5 6 7" type="primary">LOC106459814</name>
</gene>
<dbReference type="RefSeq" id="XP_022242076.1">
    <property type="nucleotide sequence ID" value="XM_022386368.1"/>
</dbReference>
<evidence type="ECO:0000313" key="5">
    <source>
        <dbReference type="RefSeq" id="XP_022242076.1"/>
    </source>
</evidence>
<evidence type="ECO:0000313" key="2">
    <source>
        <dbReference type="Proteomes" id="UP000694941"/>
    </source>
</evidence>
<accession>A0ABM1B4Z4</accession>
<dbReference type="RefSeq" id="XP_013774931.1">
    <property type="nucleotide sequence ID" value="XM_013919477.2"/>
</dbReference>
<reference evidence="3 4" key="1">
    <citation type="submission" date="2025-05" db="UniProtKB">
        <authorList>
            <consortium name="RefSeq"/>
        </authorList>
    </citation>
    <scope>IDENTIFICATION</scope>
    <source>
        <tissue evidence="3 4">Muscle</tissue>
    </source>
</reference>
<dbReference type="InterPro" id="IPR032739">
    <property type="entry name" value="MRNIP"/>
</dbReference>